<dbReference type="InterPro" id="IPR001943">
    <property type="entry name" value="UVR_dom"/>
</dbReference>
<proteinExistence type="predicted"/>
<feature type="domain" description="BFN" evidence="2">
    <location>
        <begin position="3"/>
        <end position="133"/>
    </location>
</feature>
<dbReference type="Pfam" id="PF02577">
    <property type="entry name" value="BFN_dom"/>
    <property type="match status" value="1"/>
</dbReference>
<dbReference type="Gene3D" id="3.10.690.10">
    <property type="entry name" value="Bifunctional nuclease domain"/>
    <property type="match status" value="1"/>
</dbReference>
<dbReference type="Proteomes" id="UP000825483">
    <property type="component" value="Unassembled WGS sequence"/>
</dbReference>
<dbReference type="AlphaFoldDB" id="A0A9R1C874"/>
<comment type="caution">
    <text evidence="3">The sequence shown here is derived from an EMBL/GenBank/DDBJ whole genome shotgun (WGS) entry which is preliminary data.</text>
</comment>
<dbReference type="GO" id="GO:0004518">
    <property type="term" value="F:nuclease activity"/>
    <property type="evidence" value="ECO:0007669"/>
    <property type="project" value="InterPro"/>
</dbReference>
<protein>
    <recommendedName>
        <fullName evidence="2">BFN domain-containing protein</fullName>
    </recommendedName>
</protein>
<dbReference type="GeneID" id="72468699"/>
<evidence type="ECO:0000313" key="4">
    <source>
        <dbReference type="Proteomes" id="UP000825483"/>
    </source>
</evidence>
<dbReference type="InterPro" id="IPR003729">
    <property type="entry name" value="Bi_nuclease_dom"/>
</dbReference>
<organism evidence="3 4">
    <name type="scientific">Prevotella lacticifex</name>
    <dbReference type="NCBI Taxonomy" id="2854755"/>
    <lineage>
        <taxon>Bacteria</taxon>
        <taxon>Pseudomonadati</taxon>
        <taxon>Bacteroidota</taxon>
        <taxon>Bacteroidia</taxon>
        <taxon>Bacteroidales</taxon>
        <taxon>Prevotellaceae</taxon>
        <taxon>Prevotella</taxon>
    </lineage>
</organism>
<gene>
    <name evidence="3" type="ORF">PRLR5076_06480</name>
</gene>
<sequence>MRKVPLIFQGVSEILEGPELGLITLTDKMKERQITIVCDKAMEYQFGLRLNPKTRTDRLLPEVLTTVVKQQGEMRFEVLISDVVDGEYRCLLVNESTFESLPMRASDAILFALISNTPIYIDYNLMMRQSVRYSANANGMAIPINALSDSMLKKSMENAIADENYELASYLRDEINKRKKSEKKNSDDNIDDILNNITGPKDNNAKDRPTDDDDDDDDVFPF</sequence>
<dbReference type="InterPro" id="IPR036104">
    <property type="entry name" value="BFN_sf"/>
</dbReference>
<evidence type="ECO:0000259" key="2">
    <source>
        <dbReference type="PROSITE" id="PS51658"/>
    </source>
</evidence>
<feature type="compositionally biased region" description="Acidic residues" evidence="1">
    <location>
        <begin position="210"/>
        <end position="222"/>
    </location>
</feature>
<accession>A0A9R1C874</accession>
<name>A0A9R1C874_9BACT</name>
<keyword evidence="4" id="KW-1185">Reference proteome</keyword>
<dbReference type="SUPFAM" id="SSF103256">
    <property type="entry name" value="Hypothetical protein TM0160"/>
    <property type="match status" value="1"/>
</dbReference>
<dbReference type="Pfam" id="PF02151">
    <property type="entry name" value="UVR"/>
    <property type="match status" value="1"/>
</dbReference>
<dbReference type="PROSITE" id="PS51658">
    <property type="entry name" value="BFN"/>
    <property type="match status" value="1"/>
</dbReference>
<reference evidence="3" key="1">
    <citation type="journal article" date="2022" name="Int. J. Syst. Evol. Microbiol.">
        <title>Prevotella lacticifex sp. nov., isolated from the rumen of cows.</title>
        <authorList>
            <person name="Shinkai T."/>
            <person name="Ikeyama N."/>
            <person name="Kumagai M."/>
            <person name="Ohmori H."/>
            <person name="Sakamoto M."/>
            <person name="Ohkuma M."/>
            <person name="Mitsumori M."/>
        </authorList>
    </citation>
    <scope>NUCLEOTIDE SEQUENCE</scope>
    <source>
        <strain evidence="3">R5076</strain>
    </source>
</reference>
<feature type="region of interest" description="Disordered" evidence="1">
    <location>
        <begin position="177"/>
        <end position="222"/>
    </location>
</feature>
<dbReference type="RefSeq" id="WP_223928266.1">
    <property type="nucleotide sequence ID" value="NZ_BPTU01000004.1"/>
</dbReference>
<evidence type="ECO:0000313" key="3">
    <source>
        <dbReference type="EMBL" id="GJG57797.1"/>
    </source>
</evidence>
<evidence type="ECO:0000256" key="1">
    <source>
        <dbReference type="SAM" id="MobiDB-lite"/>
    </source>
</evidence>
<dbReference type="EMBL" id="BPUB01000001">
    <property type="protein sequence ID" value="GJG57797.1"/>
    <property type="molecule type" value="Genomic_DNA"/>
</dbReference>